<name>A0A345Y1P0_9ACTN</name>
<feature type="compositionally biased region" description="Basic and acidic residues" evidence="1">
    <location>
        <begin position="146"/>
        <end position="171"/>
    </location>
</feature>
<feature type="region of interest" description="Disordered" evidence="1">
    <location>
        <begin position="756"/>
        <end position="794"/>
    </location>
</feature>
<dbReference type="Gene3D" id="2.60.60.30">
    <property type="entry name" value="sav2460 like domains"/>
    <property type="match status" value="1"/>
</dbReference>
<evidence type="ECO:0000313" key="3">
    <source>
        <dbReference type="Proteomes" id="UP000254425"/>
    </source>
</evidence>
<evidence type="ECO:0000256" key="1">
    <source>
        <dbReference type="SAM" id="MobiDB-lite"/>
    </source>
</evidence>
<dbReference type="KEGG" id="sarm:DVA86_31665"/>
<proteinExistence type="predicted"/>
<dbReference type="InterPro" id="IPR051324">
    <property type="entry name" value="Stress/Tellurium_Resist"/>
</dbReference>
<feature type="region of interest" description="Disordered" evidence="1">
    <location>
        <begin position="141"/>
        <end position="180"/>
    </location>
</feature>
<dbReference type="AlphaFoldDB" id="A0A345Y1P0"/>
<gene>
    <name evidence="2" type="ORF">DVA86_31665</name>
</gene>
<reference evidence="2 3" key="1">
    <citation type="submission" date="2018-07" db="EMBL/GenBank/DDBJ databases">
        <title>Draft genome of the type strain Streptomyces armeniacus ATCC 15676.</title>
        <authorList>
            <person name="Labana P."/>
            <person name="Gosse J.T."/>
            <person name="Boddy C.N."/>
        </authorList>
    </citation>
    <scope>NUCLEOTIDE SEQUENCE [LARGE SCALE GENOMIC DNA]</scope>
    <source>
        <strain evidence="2 3">ATCC 15676</strain>
    </source>
</reference>
<feature type="compositionally biased region" description="Basic residues" evidence="1">
    <location>
        <begin position="770"/>
        <end position="780"/>
    </location>
</feature>
<protein>
    <recommendedName>
        <fullName evidence="4">RING-type domain-containing protein</fullName>
    </recommendedName>
</protein>
<organism evidence="2 3">
    <name type="scientific">Streptomyces armeniacus</name>
    <dbReference type="NCBI Taxonomy" id="83291"/>
    <lineage>
        <taxon>Bacteria</taxon>
        <taxon>Bacillati</taxon>
        <taxon>Actinomycetota</taxon>
        <taxon>Actinomycetes</taxon>
        <taxon>Kitasatosporales</taxon>
        <taxon>Streptomycetaceae</taxon>
        <taxon>Streptomyces</taxon>
    </lineage>
</organism>
<accession>A0A345Y1P0</accession>
<dbReference type="CDD" id="cd06974">
    <property type="entry name" value="TerD_like"/>
    <property type="match status" value="1"/>
</dbReference>
<dbReference type="Proteomes" id="UP000254425">
    <property type="component" value="Chromosome"/>
</dbReference>
<keyword evidence="3" id="KW-1185">Reference proteome</keyword>
<dbReference type="InterPro" id="IPR003325">
    <property type="entry name" value="TerD"/>
</dbReference>
<dbReference type="PANTHER" id="PTHR32097">
    <property type="entry name" value="CAMP-BINDING PROTEIN 1-RELATED"/>
    <property type="match status" value="1"/>
</dbReference>
<sequence>MTALDAELADRGHLLTAPLRQALAALPHDALAEQGKRLLAGVDALLGADRTHLPLFRDFPESVPYGDAHSLYTTRIRAFLAAQPDQPCMVCGAVPGGAGQLRGCGHLVCRHCWAVAGWSCCEECCDWFDCPVCLERYPTGEPTSPWEDRDRDRDRGRVPEPDRDREPDRKPGRGATPGADGVLRLLHLAPSRAAAVHAELAALLARRTPLNPQDHDDLYVLLAGAAEAAEAAGAAGAAGAANTPHAPGDPGTAPGWLPARIPLRESKALALDVLLGGTPDPGTYAEILRARVDTATDVLRLLCVRSGGDPDLLTPPHRITGLPRPLRRVLLQLLDGLPFASLAEDLARHPVLWKRVAERLHPFEYAARHPRAALAFAALRGTDVTTGTPLAELLIAEAGRHPDHIRLTGRRLRLTTWAARVEDALASYDVATAAALLAARPGELLRRLGQLLSRAAATGGPLPDAVTDALAHALPKTAPGPLLGALGALRARALPQGGGGKPAAYATAPLPASRYVYGAYGAYGAYGGDGAYDTGPRRVFFPRGSLTRAFAVPDQRPGLAPDVVASVCALLEGEILDRLAAGVRTGEAPALAPAPAPSPAPAPYDAAVLDTGLADLPVPAAERGAAASLVAIPRGSALPMPGADGRVRLFLHWTQPRGVRVDLDLSVAMYDETWRFLGLCDYTRLEYAGGAAVHSGDLTSAPAPHGATEYVDLDPARLAKAGVRHLVTVVFSYNDVPFEELPDAFAGFMRLDAEDGGAGATGAAEQGARGARRTRRRARRAAAAGPPPQYDPRTVRQRFDLTGDTKISVPMTVDLSARQALWTDVTLGSEGVGHNVWRYRNRLAALGRDMTDAYRTGTRTTLWDLACWHAAARTRAGAPVLVRASAAPGGAEPHASRATDLHTYRRRRDESLPAFAARLREGWAPDGVARGTAPALEPGTRAFCALVQADLPGLPGDVTGTAYRLFPGPSDAAALERVTAGDLVAELAPRTV</sequence>
<dbReference type="PANTHER" id="PTHR32097:SF18">
    <property type="entry name" value="RING-TYPE DOMAIN-CONTAINING PROTEIN"/>
    <property type="match status" value="1"/>
</dbReference>
<evidence type="ECO:0000313" key="2">
    <source>
        <dbReference type="EMBL" id="AXK37806.1"/>
    </source>
</evidence>
<evidence type="ECO:0008006" key="4">
    <source>
        <dbReference type="Google" id="ProtNLM"/>
    </source>
</evidence>
<dbReference type="EMBL" id="CP031320">
    <property type="protein sequence ID" value="AXK37806.1"/>
    <property type="molecule type" value="Genomic_DNA"/>
</dbReference>